<dbReference type="NCBIfam" id="TIGR01200">
    <property type="entry name" value="GLPGLI"/>
    <property type="match status" value="1"/>
</dbReference>
<evidence type="ECO:0000313" key="2">
    <source>
        <dbReference type="Proteomes" id="UP000190816"/>
    </source>
</evidence>
<comment type="caution">
    <text evidence="1">The sequence shown here is derived from an EMBL/GenBank/DDBJ whole genome shotgun (WGS) entry which is preliminary data.</text>
</comment>
<proteinExistence type="predicted"/>
<protein>
    <recommendedName>
        <fullName evidence="3">GLPGLI family protein</fullName>
    </recommendedName>
</protein>
<accession>A0AAJ3NGD7</accession>
<evidence type="ECO:0008006" key="3">
    <source>
        <dbReference type="Google" id="ProtNLM"/>
    </source>
</evidence>
<dbReference type="AlphaFoldDB" id="A0AAJ3NGD7"/>
<organism evidence="1 2">
    <name type="scientific">Elizabethkingia ursingii</name>
    <dbReference type="NCBI Taxonomy" id="1756150"/>
    <lineage>
        <taxon>Bacteria</taxon>
        <taxon>Pseudomonadati</taxon>
        <taxon>Bacteroidota</taxon>
        <taxon>Flavobacteriia</taxon>
        <taxon>Flavobacteriales</taxon>
        <taxon>Weeksellaceae</taxon>
        <taxon>Elizabethkingia</taxon>
    </lineage>
</organism>
<dbReference type="KEGG" id="ego:BBD34_00305"/>
<dbReference type="Proteomes" id="UP000190816">
    <property type="component" value="Unassembled WGS sequence"/>
</dbReference>
<evidence type="ECO:0000313" key="1">
    <source>
        <dbReference type="EMBL" id="OPB80669.1"/>
    </source>
</evidence>
<gene>
    <name evidence="1" type="ORF">BAY32_15425</name>
</gene>
<name>A0AAJ3NGD7_9FLAO</name>
<dbReference type="Pfam" id="PF09697">
    <property type="entry name" value="Porph_ging"/>
    <property type="match status" value="1"/>
</dbReference>
<dbReference type="EMBL" id="MAIC01000003">
    <property type="protein sequence ID" value="OPB80669.1"/>
    <property type="molecule type" value="Genomic_DNA"/>
</dbReference>
<reference evidence="1 2" key="1">
    <citation type="submission" date="2016-06" db="EMBL/GenBank/DDBJ databases">
        <authorList>
            <person name="Nicholson A.C."/>
        </authorList>
    </citation>
    <scope>NUCLEOTIDE SEQUENCE [LARGE SCALE GENOMIC DNA]</scope>
    <source>
        <strain evidence="1 2">G4123</strain>
    </source>
</reference>
<sequence length="209" mass="24707">MAKKNQFMMPPRDSKFIDYRITKEYPSYKLTFLVSTYNKKLSVIDIRKQLWHIEKNTDKYNGFSIQKATTNFAGRKWVAWFTSDIPIPDGPYKFYGLPGLILKLEDNTDSHKFNLTGIKNSIPDYNYPILNTRSPKIDISFEKYIEIYKEYRRDPAKDYRIEVMKGNIFDSLDDNGNIETPQQKLKELDTLLKNKLKKDNNILELDLLK</sequence>
<dbReference type="InterPro" id="IPR005901">
    <property type="entry name" value="GLPGLI"/>
</dbReference>